<dbReference type="GO" id="GO:0016787">
    <property type="term" value="F:hydrolase activity"/>
    <property type="evidence" value="ECO:0007669"/>
    <property type="project" value="UniProtKB-KW"/>
</dbReference>
<keyword evidence="2" id="KW-0808">Transferase</keyword>
<dbReference type="PaxDb" id="67767-A0A0J7K3V6"/>
<dbReference type="GO" id="GO:0004519">
    <property type="term" value="F:endonuclease activity"/>
    <property type="evidence" value="ECO:0007669"/>
    <property type="project" value="UniProtKB-KW"/>
</dbReference>
<keyword evidence="3" id="KW-0548">Nucleotidyltransferase</keyword>
<keyword evidence="6" id="KW-0378">Hydrolase</keyword>
<dbReference type="Gene3D" id="3.30.70.270">
    <property type="match status" value="2"/>
</dbReference>
<dbReference type="PROSITE" id="PS50878">
    <property type="entry name" value="RT_POL"/>
    <property type="match status" value="1"/>
</dbReference>
<dbReference type="InterPro" id="IPR000477">
    <property type="entry name" value="RT_dom"/>
</dbReference>
<dbReference type="EMBL" id="LBMM01014677">
    <property type="protein sequence ID" value="KMQ85083.1"/>
    <property type="molecule type" value="Genomic_DNA"/>
</dbReference>
<dbReference type="InterPro" id="IPR043128">
    <property type="entry name" value="Rev_trsase/Diguanyl_cyclase"/>
</dbReference>
<name>A0A0J7K3V6_LASNI</name>
<dbReference type="FunFam" id="3.30.70.270:FF:000020">
    <property type="entry name" value="Transposon Tf2-6 polyprotein-like Protein"/>
    <property type="match status" value="1"/>
</dbReference>
<evidence type="ECO:0000256" key="4">
    <source>
        <dbReference type="ARBA" id="ARBA00022722"/>
    </source>
</evidence>
<evidence type="ECO:0000256" key="1">
    <source>
        <dbReference type="ARBA" id="ARBA00012493"/>
    </source>
</evidence>
<dbReference type="Gene3D" id="3.10.10.10">
    <property type="entry name" value="HIV Type 1 Reverse Transcriptase, subunit A, domain 1"/>
    <property type="match status" value="1"/>
</dbReference>
<sequence>MEAAGVIEASHSAWSSPVVIVKKKDGKHRFCIDFRRVNEITEKNAYPLPQITATLDKLRGAWYLTTLDLKNGYWQVPLNAASRPITAFTIPGRGLFQFTVMPFGLHSAPATFQRLLDTILGPAFEPHVFVYLDDIIILSRTFDEHLELLAEQLKYLGHVIDRDGIRTDPEKVSAVNNWPEPTTVKQVRQFLGIASWYRRFIANFSSIASPLTRLTKKNARWAWGPAESDAFRELKRTLVSAPVLACPDFSRPFVLQTDASTEILGAVLTQNYEEGERIIAYESRTLNGAERNYSATELECLAVVWGIGRMKGYLEEYHFTEITDHQSLKWLQRLKAPTGRLARWLFERQQYDCEVKYRRGILNRVADALSRQPKICAARLLRCRWCRRTYDAVKREPAAHPDYRVEGRKLYRHVLHSLDFKEHPAEEQWKTCVPRENREEVMQQYHDAPTAGHLGVAKTIARIAERYHWPGMMREIATYVRNCRNCQTHKVAQTPPAGTLHATNIDRPWEQVTIDLVGPLPRSKTGNT</sequence>
<dbReference type="InterPro" id="IPR041373">
    <property type="entry name" value="RT_RNaseH"/>
</dbReference>
<evidence type="ECO:0000256" key="2">
    <source>
        <dbReference type="ARBA" id="ARBA00022679"/>
    </source>
</evidence>
<dbReference type="SUPFAM" id="SSF56672">
    <property type="entry name" value="DNA/RNA polymerases"/>
    <property type="match status" value="1"/>
</dbReference>
<dbReference type="OrthoDB" id="7700898at2759"/>
<dbReference type="Pfam" id="PF17921">
    <property type="entry name" value="Integrase_H2C2"/>
    <property type="match status" value="1"/>
</dbReference>
<evidence type="ECO:0000256" key="3">
    <source>
        <dbReference type="ARBA" id="ARBA00022695"/>
    </source>
</evidence>
<gene>
    <name evidence="9" type="ORF">RF55_16589</name>
</gene>
<dbReference type="Proteomes" id="UP000036403">
    <property type="component" value="Unassembled WGS sequence"/>
</dbReference>
<dbReference type="CDD" id="cd09274">
    <property type="entry name" value="RNase_HI_RT_Ty3"/>
    <property type="match status" value="1"/>
</dbReference>
<organism evidence="9 10">
    <name type="scientific">Lasius niger</name>
    <name type="common">Black garden ant</name>
    <dbReference type="NCBI Taxonomy" id="67767"/>
    <lineage>
        <taxon>Eukaryota</taxon>
        <taxon>Metazoa</taxon>
        <taxon>Ecdysozoa</taxon>
        <taxon>Arthropoda</taxon>
        <taxon>Hexapoda</taxon>
        <taxon>Insecta</taxon>
        <taxon>Pterygota</taxon>
        <taxon>Neoptera</taxon>
        <taxon>Endopterygota</taxon>
        <taxon>Hymenoptera</taxon>
        <taxon>Apocrita</taxon>
        <taxon>Aculeata</taxon>
        <taxon>Formicoidea</taxon>
        <taxon>Formicidae</taxon>
        <taxon>Formicinae</taxon>
        <taxon>Lasius</taxon>
        <taxon>Lasius</taxon>
    </lineage>
</organism>
<keyword evidence="5" id="KW-0255">Endonuclease</keyword>
<comment type="caution">
    <text evidence="9">The sequence shown here is derived from an EMBL/GenBank/DDBJ whole genome shotgun (WGS) entry which is preliminary data.</text>
</comment>
<dbReference type="InterPro" id="IPR043502">
    <property type="entry name" value="DNA/RNA_pol_sf"/>
</dbReference>
<reference evidence="9 10" key="1">
    <citation type="submission" date="2015-04" db="EMBL/GenBank/DDBJ databases">
        <title>Lasius niger genome sequencing.</title>
        <authorList>
            <person name="Konorov E.A."/>
            <person name="Nikitin M.A."/>
            <person name="Kirill M.V."/>
            <person name="Chang P."/>
        </authorList>
    </citation>
    <scope>NUCLEOTIDE SEQUENCE [LARGE SCALE GENOMIC DNA]</scope>
    <source>
        <tissue evidence="9">Whole</tissue>
    </source>
</reference>
<evidence type="ECO:0000259" key="8">
    <source>
        <dbReference type="PROSITE" id="PS50878"/>
    </source>
</evidence>
<dbReference type="Pfam" id="PF17917">
    <property type="entry name" value="RT_RNaseH"/>
    <property type="match status" value="1"/>
</dbReference>
<evidence type="ECO:0000256" key="7">
    <source>
        <dbReference type="ARBA" id="ARBA00022918"/>
    </source>
</evidence>
<feature type="non-terminal residue" evidence="9">
    <location>
        <position position="528"/>
    </location>
</feature>
<dbReference type="AlphaFoldDB" id="A0A0J7K3V6"/>
<dbReference type="InterPro" id="IPR041588">
    <property type="entry name" value="Integrase_H2C2"/>
</dbReference>
<dbReference type="PANTHER" id="PTHR37984">
    <property type="entry name" value="PROTEIN CBG26694"/>
    <property type="match status" value="1"/>
</dbReference>
<evidence type="ECO:0000256" key="5">
    <source>
        <dbReference type="ARBA" id="ARBA00022759"/>
    </source>
</evidence>
<dbReference type="GO" id="GO:0003964">
    <property type="term" value="F:RNA-directed DNA polymerase activity"/>
    <property type="evidence" value="ECO:0007669"/>
    <property type="project" value="UniProtKB-KW"/>
</dbReference>
<keyword evidence="7" id="KW-0695">RNA-directed DNA polymerase</keyword>
<feature type="domain" description="Reverse transcriptase" evidence="8">
    <location>
        <begin position="2"/>
        <end position="195"/>
    </location>
</feature>
<dbReference type="Pfam" id="PF00078">
    <property type="entry name" value="RVT_1"/>
    <property type="match status" value="1"/>
</dbReference>
<dbReference type="FunFam" id="3.10.20.370:FF:000001">
    <property type="entry name" value="Retrovirus-related Pol polyprotein from transposon 17.6-like protein"/>
    <property type="match status" value="1"/>
</dbReference>
<keyword evidence="10" id="KW-1185">Reference proteome</keyword>
<keyword evidence="4" id="KW-0540">Nuclease</keyword>
<dbReference type="PANTHER" id="PTHR37984:SF5">
    <property type="entry name" value="PROTEIN NYNRIN-LIKE"/>
    <property type="match status" value="1"/>
</dbReference>
<protein>
    <recommendedName>
        <fullName evidence="1">RNA-directed DNA polymerase</fullName>
        <ecNumber evidence="1">2.7.7.49</ecNumber>
    </recommendedName>
</protein>
<dbReference type="EC" id="2.7.7.49" evidence="1"/>
<evidence type="ECO:0000256" key="6">
    <source>
        <dbReference type="ARBA" id="ARBA00022801"/>
    </source>
</evidence>
<dbReference type="Gene3D" id="1.10.340.70">
    <property type="match status" value="1"/>
</dbReference>
<proteinExistence type="predicted"/>
<feature type="non-terminal residue" evidence="9">
    <location>
        <position position="1"/>
    </location>
</feature>
<evidence type="ECO:0000313" key="9">
    <source>
        <dbReference type="EMBL" id="KMQ85083.1"/>
    </source>
</evidence>
<dbReference type="CDD" id="cd01647">
    <property type="entry name" value="RT_LTR"/>
    <property type="match status" value="1"/>
</dbReference>
<dbReference type="FunFam" id="1.10.340.70:FF:000001">
    <property type="entry name" value="Retrovirus-related Pol polyprotein from transposon gypsy-like Protein"/>
    <property type="match status" value="1"/>
</dbReference>
<accession>A0A0J7K3V6</accession>
<evidence type="ECO:0000313" key="10">
    <source>
        <dbReference type="Proteomes" id="UP000036403"/>
    </source>
</evidence>
<dbReference type="Gene3D" id="3.10.20.370">
    <property type="match status" value="1"/>
</dbReference>
<dbReference type="InterPro" id="IPR050951">
    <property type="entry name" value="Retrovirus_Pol_polyprotein"/>
</dbReference>